<comment type="caution">
    <text evidence="3">The sequence shown here is derived from an EMBL/GenBank/DDBJ whole genome shotgun (WGS) entry which is preliminary data.</text>
</comment>
<dbReference type="AlphaFoldDB" id="A0AAP5C5B1"/>
<dbReference type="Gene3D" id="3.30.1380.10">
    <property type="match status" value="1"/>
</dbReference>
<dbReference type="InterPro" id="IPR009045">
    <property type="entry name" value="Zn_M74/Hedgehog-like"/>
</dbReference>
<feature type="domain" description="Peptidase M15C" evidence="2">
    <location>
        <begin position="153"/>
        <end position="214"/>
    </location>
</feature>
<dbReference type="GO" id="GO:0008233">
    <property type="term" value="F:peptidase activity"/>
    <property type="evidence" value="ECO:0007669"/>
    <property type="project" value="InterPro"/>
</dbReference>
<dbReference type="SUPFAM" id="SSF55166">
    <property type="entry name" value="Hedgehog/DD-peptidase"/>
    <property type="match status" value="1"/>
</dbReference>
<dbReference type="CDD" id="cd14845">
    <property type="entry name" value="L-Ala-D-Glu_peptidase_like"/>
    <property type="match status" value="1"/>
</dbReference>
<feature type="signal peptide" evidence="1">
    <location>
        <begin position="1"/>
        <end position="19"/>
    </location>
</feature>
<name>A0AAP5C5B1_9GAMM</name>
<feature type="chain" id="PRO_5043025174" evidence="1">
    <location>
        <begin position="20"/>
        <end position="297"/>
    </location>
</feature>
<evidence type="ECO:0000313" key="4">
    <source>
        <dbReference type="Proteomes" id="UP001240529"/>
    </source>
</evidence>
<reference evidence="3" key="1">
    <citation type="submission" date="2023-07" db="EMBL/GenBank/DDBJ databases">
        <authorList>
            <person name="Shahid S."/>
            <person name="Akbar M.Y."/>
            <person name="Ajmal W."/>
            <person name="Ansari A."/>
            <person name="Ghazanfar S."/>
        </authorList>
    </citation>
    <scope>NUCLEOTIDE SEQUENCE</scope>
    <source>
        <strain evidence="3">NIGAB</strain>
    </source>
</reference>
<evidence type="ECO:0000313" key="3">
    <source>
        <dbReference type="EMBL" id="MDQ7953088.1"/>
    </source>
</evidence>
<sequence>MRKLLFSLLMLLAPTTALAAQEPHWSKLTSSNFLMSPSTAHAQFFDQSSTGIIYGSSTPASYGEVVSRSISFQTETLRPKKKPRGRIYRFFHPGQERIWKGVHPDLREKMEAIQDVMEAEGFDIRPVEGYRSAERQTALLASASGVTSVGAWSSCHNYGLALDAAVYVGGKPSWDLSNPHILAGYERFGELAEILGLNWGGRWTSPKDYPHVEMKAECGQSKWAKRHGQPLPKFTANAGEPSSFVLERALISTWCPTGLEATCTAMGKDRFLSWGWTVQRPNRACIARPDLFKYAFS</sequence>
<evidence type="ECO:0000259" key="2">
    <source>
        <dbReference type="Pfam" id="PF13539"/>
    </source>
</evidence>
<proteinExistence type="predicted"/>
<dbReference type="Proteomes" id="UP001240529">
    <property type="component" value="Unassembled WGS sequence"/>
</dbReference>
<organism evidence="3 4">
    <name type="scientific">Stenotrophomonas geniculata</name>
    <dbReference type="NCBI Taxonomy" id="86188"/>
    <lineage>
        <taxon>Bacteria</taxon>
        <taxon>Pseudomonadati</taxon>
        <taxon>Pseudomonadota</taxon>
        <taxon>Gammaproteobacteria</taxon>
        <taxon>Lysobacterales</taxon>
        <taxon>Lysobacteraceae</taxon>
        <taxon>Stenotrophomonas</taxon>
    </lineage>
</organism>
<dbReference type="RefSeq" id="WP_305730454.1">
    <property type="nucleotide sequence ID" value="NZ_JAUZEA010000007.1"/>
</dbReference>
<keyword evidence="1" id="KW-0732">Signal</keyword>
<accession>A0AAP5C5B1</accession>
<dbReference type="Pfam" id="PF13539">
    <property type="entry name" value="Peptidase_M15_4"/>
    <property type="match status" value="1"/>
</dbReference>
<dbReference type="EMBL" id="JAVIAC010000007">
    <property type="protein sequence ID" value="MDQ7953088.1"/>
    <property type="molecule type" value="Genomic_DNA"/>
</dbReference>
<dbReference type="InterPro" id="IPR039561">
    <property type="entry name" value="Peptidase_M15C"/>
</dbReference>
<evidence type="ECO:0000256" key="1">
    <source>
        <dbReference type="SAM" id="SignalP"/>
    </source>
</evidence>
<protein>
    <submittedName>
        <fullName evidence="3">M15 family metallopeptidase</fullName>
    </submittedName>
</protein>
<gene>
    <name evidence="3" type="ORF">Q0031_15000</name>
</gene>